<comment type="caution">
    <text evidence="3">The sequence shown here is derived from an EMBL/GenBank/DDBJ whole genome shotgun (WGS) entry which is preliminary data.</text>
</comment>
<keyword evidence="1" id="KW-0547">Nucleotide-binding</keyword>
<dbReference type="Gene3D" id="1.10.10.10">
    <property type="entry name" value="Winged helix-like DNA-binding domain superfamily/Winged helix DNA-binding domain"/>
    <property type="match status" value="1"/>
</dbReference>
<name>A0ABV9XJ63_9ACTN</name>
<dbReference type="InterPro" id="IPR016032">
    <property type="entry name" value="Sig_transdc_resp-reg_C-effctor"/>
</dbReference>
<evidence type="ECO:0000313" key="3">
    <source>
        <dbReference type="EMBL" id="MFC5024350.1"/>
    </source>
</evidence>
<dbReference type="EMBL" id="JBHSJD010000014">
    <property type="protein sequence ID" value="MFC5024350.1"/>
    <property type="molecule type" value="Genomic_DNA"/>
</dbReference>
<gene>
    <name evidence="3" type="ORF">ACFPM3_19670</name>
</gene>
<reference evidence="4" key="1">
    <citation type="journal article" date="2019" name="Int. J. Syst. Evol. Microbiol.">
        <title>The Global Catalogue of Microorganisms (GCM) 10K type strain sequencing project: providing services to taxonomists for standard genome sequencing and annotation.</title>
        <authorList>
            <consortium name="The Broad Institute Genomics Platform"/>
            <consortium name="The Broad Institute Genome Sequencing Center for Infectious Disease"/>
            <person name="Wu L."/>
            <person name="Ma J."/>
        </authorList>
    </citation>
    <scope>NUCLEOTIDE SEQUENCE [LARGE SCALE GENOMIC DNA]</scope>
    <source>
        <strain evidence="4">CGMCC 4.1648</strain>
    </source>
</reference>
<evidence type="ECO:0000313" key="4">
    <source>
        <dbReference type="Proteomes" id="UP001595829"/>
    </source>
</evidence>
<dbReference type="Gene3D" id="1.25.40.10">
    <property type="entry name" value="Tetratricopeptide repeat domain"/>
    <property type="match status" value="1"/>
</dbReference>
<protein>
    <submittedName>
        <fullName evidence="3">ATP-binding protein</fullName>
    </submittedName>
</protein>
<dbReference type="PANTHER" id="PTHR16305:SF35">
    <property type="entry name" value="TRANSCRIPTIONAL ACTIVATOR DOMAIN"/>
    <property type="match status" value="1"/>
</dbReference>
<dbReference type="InterPro" id="IPR036388">
    <property type="entry name" value="WH-like_DNA-bd_sf"/>
</dbReference>
<dbReference type="Proteomes" id="UP001595829">
    <property type="component" value="Unassembled WGS sequence"/>
</dbReference>
<dbReference type="PANTHER" id="PTHR16305">
    <property type="entry name" value="TESTICULAR SOLUBLE ADENYLYL CYCLASE"/>
    <property type="match status" value="1"/>
</dbReference>
<sequence>MFCREYWAITGGNPFEVVELAAKGRERGLRPDQENIAQLRDLASAVKGSGLIERLEQLGPSTVRLAWAAAVLGSSGISKRLAGDLAALGEAQTDEAIQQLEAARILTVLTNIRREQVVEFCHPLIATAVYRSIPAGVRVAMHGMAAQAVIDEGLGAVAAARHMLEMHPEGDPWVVQQLRQAARDSFSAGAPDAARRYLARALREPPEVEDRAQVLFELGAASLLTEPATTVNHLRAALEEPKIEQGLREAIIYRLAQALAHIGRIEQATELLAEEIRNTTSPRTKLRMQAELFKWNAVRVDEQDSPARSRLLAKYATRLAGRDLAERHILGLRSWDAVMRGEPAEQALHYAEKALNGGMSWTDPDFGFEVPVVVALTLMYCDQPGRAEEMFHSAIAEFEEMGWRGAHLSFAYTLLGYIRYRRGRLAEAEDFVRRGLQVADRVGHGVPAQWYAIGTLIETLLARGRVARAEEVARSYGLGDNFPKAVVYPDPQAVWGKLLLARGETEEAERQLRAAGERLVRRGTRNPSWSPWQLDLALAQVKHKPEEARAAAEEAVCRARTFGTASAIGHALRVAAATTDPVRATALLEEAVAHLEQSPAAYELAHALIDHGTALHAVGNLEQAAQQLYRGMETATTCGADALATQARKQLAAAGLRPRRLHLTEQDSLTTAEHSAARHAALGLDNTAIADRMESDEQTVSELLSAVFTKLGTDRTGLRRALGLTSGEEPEEH</sequence>
<accession>A0ABV9XJ63</accession>
<dbReference type="InterPro" id="IPR011990">
    <property type="entry name" value="TPR-like_helical_dom_sf"/>
</dbReference>
<dbReference type="GO" id="GO:0005524">
    <property type="term" value="F:ATP binding"/>
    <property type="evidence" value="ECO:0007669"/>
    <property type="project" value="UniProtKB-KW"/>
</dbReference>
<dbReference type="SUPFAM" id="SSF46894">
    <property type="entry name" value="C-terminal effector domain of the bipartite response regulators"/>
    <property type="match status" value="1"/>
</dbReference>
<organism evidence="3 4">
    <name type="scientific">Streptomyces coeruleoprunus</name>
    <dbReference type="NCBI Taxonomy" id="285563"/>
    <lineage>
        <taxon>Bacteria</taxon>
        <taxon>Bacillati</taxon>
        <taxon>Actinomycetota</taxon>
        <taxon>Actinomycetes</taxon>
        <taxon>Kitasatosporales</taxon>
        <taxon>Streptomycetaceae</taxon>
        <taxon>Streptomyces</taxon>
    </lineage>
</organism>
<dbReference type="RefSeq" id="WP_345686508.1">
    <property type="nucleotide sequence ID" value="NZ_BAABIT010000001.1"/>
</dbReference>
<evidence type="ECO:0000256" key="1">
    <source>
        <dbReference type="ARBA" id="ARBA00022741"/>
    </source>
</evidence>
<dbReference type="SUPFAM" id="SSF48452">
    <property type="entry name" value="TPR-like"/>
    <property type="match status" value="3"/>
</dbReference>
<keyword evidence="2 3" id="KW-0067">ATP-binding</keyword>
<keyword evidence="4" id="KW-1185">Reference proteome</keyword>
<evidence type="ECO:0000256" key="2">
    <source>
        <dbReference type="ARBA" id="ARBA00022840"/>
    </source>
</evidence>
<proteinExistence type="predicted"/>